<sequence>MAETALASPPVEAQPALPTGFKKWIIVITAITAAIVELIDISIVNVGLNDIAGNLGVTIEDVSWVVTAYAIANVIVIPMTGFLQRYFGRKNYYIGSIVLFALASYGCGLATNLPMLVLFRFLQGVGGGALLSTSQGLIYDAFPLSQRPTAAAIFGAGIVLGPTLGPTLGGYIIDNYHWSWMFYINVPIGLLATYLSYTFIDKKADELNIDRGSIRIDTLGIALLAIGVGSLQYVLERGEADDWFDSLAIRYLTAATIITVPLFIWWELRGTNEPVVDLRVLKNRNLTLGAILITIVGYGLFTSVLLFPLFAQRIVGLTATQTGLLLIPGGFVTLPMFAISGRLLAKGVSPRNIAIAGYIAFGTFCFIMSTYNMDATNSYFIWALIIRGIGLALVNVPLINQSVSTLEPRQLPTGIAIVNMMRQLGGAFGVAITNTYVTQRSAVHRGDLVSHLQPGDPLLTDRLNAISQGLMSRGINAFEAMSGAYRNLDLIIQKQALMLSYLDTFRLAGLFFVVSFPLLFLLKSKKMSAEAAKAAADAAH</sequence>
<proteinExistence type="inferred from homology"/>
<dbReference type="PANTHER" id="PTHR42718:SF9">
    <property type="entry name" value="MAJOR FACILITATOR SUPERFAMILY MULTIDRUG TRANSPORTER MFSC"/>
    <property type="match status" value="1"/>
</dbReference>
<evidence type="ECO:0000256" key="4">
    <source>
        <dbReference type="ARBA" id="ARBA00022475"/>
    </source>
</evidence>
<feature type="transmembrane region" description="Helical" evidence="8">
    <location>
        <begin position="504"/>
        <end position="522"/>
    </location>
</feature>
<dbReference type="OrthoDB" id="9807274at2"/>
<organism evidence="10 11">
    <name type="scientific">Fibrella aestuarina BUZ 2</name>
    <dbReference type="NCBI Taxonomy" id="1166018"/>
    <lineage>
        <taxon>Bacteria</taxon>
        <taxon>Pseudomonadati</taxon>
        <taxon>Bacteroidota</taxon>
        <taxon>Cytophagia</taxon>
        <taxon>Cytophagales</taxon>
        <taxon>Spirosomataceae</taxon>
        <taxon>Fibrella</taxon>
    </lineage>
</organism>
<evidence type="ECO:0000256" key="5">
    <source>
        <dbReference type="ARBA" id="ARBA00022692"/>
    </source>
</evidence>
<dbReference type="InterPro" id="IPR011701">
    <property type="entry name" value="MFS"/>
</dbReference>
<comment type="subcellular location">
    <subcellularLocation>
        <location evidence="1">Cell membrane</location>
        <topology evidence="1">Multi-pass membrane protein</topology>
    </subcellularLocation>
</comment>
<dbReference type="PANTHER" id="PTHR42718">
    <property type="entry name" value="MAJOR FACILITATOR SUPERFAMILY MULTIDRUG TRANSPORTER MFSC"/>
    <property type="match status" value="1"/>
</dbReference>
<feature type="transmembrane region" description="Helical" evidence="8">
    <location>
        <begin position="151"/>
        <end position="173"/>
    </location>
</feature>
<dbReference type="STRING" id="1166018.FAES_1051"/>
<dbReference type="AlphaFoldDB" id="I0K4K8"/>
<evidence type="ECO:0000313" key="10">
    <source>
        <dbReference type="EMBL" id="CCG99061.1"/>
    </source>
</evidence>
<evidence type="ECO:0000256" key="8">
    <source>
        <dbReference type="SAM" id="Phobius"/>
    </source>
</evidence>
<feature type="transmembrane region" description="Helical" evidence="8">
    <location>
        <begin position="24"/>
        <end position="44"/>
    </location>
</feature>
<keyword evidence="3" id="KW-0813">Transport</keyword>
<keyword evidence="7 8" id="KW-0472">Membrane</keyword>
<dbReference type="Pfam" id="PF07690">
    <property type="entry name" value="MFS_1"/>
    <property type="match status" value="1"/>
</dbReference>
<dbReference type="GO" id="GO:0005886">
    <property type="term" value="C:plasma membrane"/>
    <property type="evidence" value="ECO:0007669"/>
    <property type="project" value="UniProtKB-SubCell"/>
</dbReference>
<dbReference type="SUPFAM" id="SSF103473">
    <property type="entry name" value="MFS general substrate transporter"/>
    <property type="match status" value="1"/>
</dbReference>
<feature type="transmembrane region" description="Helical" evidence="8">
    <location>
        <begin position="117"/>
        <end position="139"/>
    </location>
</feature>
<dbReference type="PRINTS" id="PR01036">
    <property type="entry name" value="TCRTETB"/>
</dbReference>
<dbReference type="InterPro" id="IPR004638">
    <property type="entry name" value="EmrB-like"/>
</dbReference>
<feature type="transmembrane region" description="Helical" evidence="8">
    <location>
        <begin position="286"/>
        <end position="311"/>
    </location>
</feature>
<feature type="transmembrane region" description="Helical" evidence="8">
    <location>
        <begin position="247"/>
        <end position="266"/>
    </location>
</feature>
<dbReference type="PROSITE" id="PS50850">
    <property type="entry name" value="MFS"/>
    <property type="match status" value="1"/>
</dbReference>
<name>I0K4K8_9BACT</name>
<keyword evidence="11" id="KW-1185">Reference proteome</keyword>
<dbReference type="EMBL" id="HE796683">
    <property type="protein sequence ID" value="CCG99061.1"/>
    <property type="molecule type" value="Genomic_DNA"/>
</dbReference>
<feature type="transmembrane region" description="Helical" evidence="8">
    <location>
        <begin position="352"/>
        <end position="373"/>
    </location>
</feature>
<dbReference type="Gene3D" id="1.20.1720.10">
    <property type="entry name" value="Multidrug resistance protein D"/>
    <property type="match status" value="1"/>
</dbReference>
<evidence type="ECO:0000256" key="2">
    <source>
        <dbReference type="ARBA" id="ARBA00008537"/>
    </source>
</evidence>
<evidence type="ECO:0000256" key="1">
    <source>
        <dbReference type="ARBA" id="ARBA00004651"/>
    </source>
</evidence>
<feature type="domain" description="Major facilitator superfamily (MFS) profile" evidence="9">
    <location>
        <begin position="26"/>
        <end position="527"/>
    </location>
</feature>
<keyword evidence="4" id="KW-1003">Cell membrane</keyword>
<protein>
    <submittedName>
        <fullName evidence="10">Drug resistance transporter, EmrB/QacA subfamily</fullName>
    </submittedName>
</protein>
<dbReference type="InterPro" id="IPR020846">
    <property type="entry name" value="MFS_dom"/>
</dbReference>
<evidence type="ECO:0000313" key="11">
    <source>
        <dbReference type="Proteomes" id="UP000011058"/>
    </source>
</evidence>
<evidence type="ECO:0000256" key="7">
    <source>
        <dbReference type="ARBA" id="ARBA00023136"/>
    </source>
</evidence>
<evidence type="ECO:0000256" key="6">
    <source>
        <dbReference type="ARBA" id="ARBA00022989"/>
    </source>
</evidence>
<dbReference type="NCBIfam" id="TIGR00711">
    <property type="entry name" value="efflux_EmrB"/>
    <property type="match status" value="1"/>
</dbReference>
<dbReference type="CDD" id="cd17503">
    <property type="entry name" value="MFS_LmrB_MDR_like"/>
    <property type="match status" value="1"/>
</dbReference>
<keyword evidence="5 8" id="KW-0812">Transmembrane</keyword>
<evidence type="ECO:0000259" key="9">
    <source>
        <dbReference type="PROSITE" id="PS50850"/>
    </source>
</evidence>
<accession>I0K4K8</accession>
<dbReference type="Gene3D" id="1.20.1250.20">
    <property type="entry name" value="MFS general substrate transporter like domains"/>
    <property type="match status" value="1"/>
</dbReference>
<dbReference type="RefSeq" id="WP_015330161.1">
    <property type="nucleotide sequence ID" value="NC_020054.1"/>
</dbReference>
<dbReference type="InterPro" id="IPR036259">
    <property type="entry name" value="MFS_trans_sf"/>
</dbReference>
<feature type="transmembrane region" description="Helical" evidence="8">
    <location>
        <begin position="379"/>
        <end position="399"/>
    </location>
</feature>
<feature type="transmembrane region" description="Helical" evidence="8">
    <location>
        <begin position="64"/>
        <end position="83"/>
    </location>
</feature>
<dbReference type="PATRIC" id="fig|1166018.3.peg.2769"/>
<feature type="transmembrane region" description="Helical" evidence="8">
    <location>
        <begin position="179"/>
        <end position="200"/>
    </location>
</feature>
<evidence type="ECO:0000256" key="3">
    <source>
        <dbReference type="ARBA" id="ARBA00022448"/>
    </source>
</evidence>
<gene>
    <name evidence="10" type="ORF">FAES_1051</name>
</gene>
<feature type="transmembrane region" description="Helical" evidence="8">
    <location>
        <begin position="92"/>
        <end position="111"/>
    </location>
</feature>
<dbReference type="eggNOG" id="COG0477">
    <property type="taxonomic scope" value="Bacteria"/>
</dbReference>
<dbReference type="HOGENOM" id="CLU_000960_28_0_10"/>
<keyword evidence="6 8" id="KW-1133">Transmembrane helix</keyword>
<reference evidence="10 11" key="1">
    <citation type="journal article" date="2012" name="J. Bacteriol.">
        <title>Genome Sequence of Fibrella aestuarina BUZ 2T, a Filamentous Marine Bacterium.</title>
        <authorList>
            <person name="Filippini M."/>
            <person name="Qi W."/>
            <person name="Blom J."/>
            <person name="Goesmann A."/>
            <person name="Smits T.H."/>
            <person name="Bagheri H.C."/>
        </authorList>
    </citation>
    <scope>NUCLEOTIDE SEQUENCE [LARGE SCALE GENOMIC DNA]</scope>
    <source>
        <strain evidence="11">BUZ 2T</strain>
    </source>
</reference>
<dbReference type="Proteomes" id="UP000011058">
    <property type="component" value="Chromosome"/>
</dbReference>
<comment type="similarity">
    <text evidence="2">Belongs to the major facilitator superfamily. EmrB family.</text>
</comment>
<feature type="transmembrane region" description="Helical" evidence="8">
    <location>
        <begin position="212"/>
        <end position="235"/>
    </location>
</feature>
<feature type="transmembrane region" description="Helical" evidence="8">
    <location>
        <begin position="323"/>
        <end position="345"/>
    </location>
</feature>
<dbReference type="GO" id="GO:0022857">
    <property type="term" value="F:transmembrane transporter activity"/>
    <property type="evidence" value="ECO:0007669"/>
    <property type="project" value="InterPro"/>
</dbReference>
<dbReference type="KEGG" id="fae:FAES_1051"/>